<dbReference type="Gene3D" id="3.30.160.60">
    <property type="entry name" value="Classic Zinc Finger"/>
    <property type="match status" value="1"/>
</dbReference>
<comment type="subcellular location">
    <subcellularLocation>
        <location evidence="1">Nucleus</location>
    </subcellularLocation>
</comment>
<feature type="domain" description="C2H2-type" evidence="10">
    <location>
        <begin position="9"/>
        <end position="36"/>
    </location>
</feature>
<evidence type="ECO:0000256" key="3">
    <source>
        <dbReference type="ARBA" id="ARBA00022737"/>
    </source>
</evidence>
<organism evidence="11 12">
    <name type="scientific">Cherax quadricarinatus</name>
    <name type="common">Australian red claw crayfish</name>
    <dbReference type="NCBI Taxonomy" id="27406"/>
    <lineage>
        <taxon>Eukaryota</taxon>
        <taxon>Metazoa</taxon>
        <taxon>Ecdysozoa</taxon>
        <taxon>Arthropoda</taxon>
        <taxon>Crustacea</taxon>
        <taxon>Multicrustacea</taxon>
        <taxon>Malacostraca</taxon>
        <taxon>Eumalacostraca</taxon>
        <taxon>Eucarida</taxon>
        <taxon>Decapoda</taxon>
        <taxon>Pleocyemata</taxon>
        <taxon>Astacidea</taxon>
        <taxon>Parastacoidea</taxon>
        <taxon>Parastacidae</taxon>
        <taxon>Cherax</taxon>
    </lineage>
</organism>
<dbReference type="PANTHER" id="PTHR47772">
    <property type="entry name" value="ZINC FINGER PROTEIN 200"/>
    <property type="match status" value="1"/>
</dbReference>
<dbReference type="PANTHER" id="PTHR47772:SF13">
    <property type="entry name" value="GASTRULA ZINC FINGER PROTEIN XLCGF49.1-LIKE-RELATED"/>
    <property type="match status" value="1"/>
</dbReference>
<evidence type="ECO:0000256" key="9">
    <source>
        <dbReference type="PROSITE-ProRule" id="PRU00042"/>
    </source>
</evidence>
<dbReference type="AlphaFoldDB" id="A0AAW0X340"/>
<keyword evidence="2" id="KW-0479">Metal-binding</keyword>
<evidence type="ECO:0000256" key="5">
    <source>
        <dbReference type="ARBA" id="ARBA00022833"/>
    </source>
</evidence>
<keyword evidence="8" id="KW-0539">Nucleus</keyword>
<proteinExistence type="predicted"/>
<dbReference type="GO" id="GO:0005634">
    <property type="term" value="C:nucleus"/>
    <property type="evidence" value="ECO:0007669"/>
    <property type="project" value="UniProtKB-SubCell"/>
</dbReference>
<evidence type="ECO:0000256" key="4">
    <source>
        <dbReference type="ARBA" id="ARBA00022771"/>
    </source>
</evidence>
<name>A0AAW0X340_CHEQU</name>
<sequence>MSANILKCFHCPDCSKEFSKEKTLIKHFKVHSSGKSYRCKICYNVYPSKRQYNDHKKTHLEKEYSSCVECEKKVLKTLLHRKCCEECFFKPKKYLCEKCGKSYDSLVGVRIHIKKGKHSTLFLQCFICALTFHSNMALFLHVSQHSEYNVKIVGASEQSCFGNDCSKPGNLEFSNTSLHFKVTNLSMMVFKNHKEVNEDANRESSQASTSEEKKVLQGMNRAISEHYKSKQVMPEMNSMLQAERMQELGGLTLQGNTVQQAITPNNTILDSYVVLPQQQGMAQEMIRNKVSLPKDSSASNNSTQLQSIMGFDYANPQERKVPQDEISTLGSEKYGNDQKSVVAPQKINSVQYELPNCKRVLQEGGTISLEASVALQVHDKPQPNKDTPRIPNQECLLYEKMFGSELNMGRYTQLHNKINNQAGSQDLMTLHHAWPNGYCDVLLNGLLAENVQLHEKIKSSNPVAVQDKNTEEHLLLDCEVSKSNELGIHMKDIGEKEEVLIFNVRDKLEKSMQDRHFKQGNKQQLLYKEDLQCKFEPHHGQTIQAKTAFPVEDDRLVHHNKLTTNGTKDTNKVFGLNKRDNLQLINDMKNETLLMYKLWLERKKKQSVTDDIESKKKDSDNCLEMLSSEHSENKLKLSFSPKQNMLTNSHHFDIRSTFHVGNQHTENENVIFSETERHIIDQFDEKWATVPLQNSIVTGGVNVEDYINHLMWH</sequence>
<evidence type="ECO:0000313" key="11">
    <source>
        <dbReference type="EMBL" id="KAK8734328.1"/>
    </source>
</evidence>
<dbReference type="EMBL" id="JARKIK010000051">
    <property type="protein sequence ID" value="KAK8734328.1"/>
    <property type="molecule type" value="Genomic_DNA"/>
</dbReference>
<comment type="caution">
    <text evidence="11">The sequence shown here is derived from an EMBL/GenBank/DDBJ whole genome shotgun (WGS) entry which is preliminary data.</text>
</comment>
<dbReference type="PROSITE" id="PS50157">
    <property type="entry name" value="ZINC_FINGER_C2H2_2"/>
    <property type="match status" value="3"/>
</dbReference>
<evidence type="ECO:0000256" key="8">
    <source>
        <dbReference type="ARBA" id="ARBA00023242"/>
    </source>
</evidence>
<evidence type="ECO:0000256" key="2">
    <source>
        <dbReference type="ARBA" id="ARBA00022723"/>
    </source>
</evidence>
<dbReference type="Pfam" id="PF00096">
    <property type="entry name" value="zf-C2H2"/>
    <property type="match status" value="1"/>
</dbReference>
<keyword evidence="4 9" id="KW-0863">Zinc-finger</keyword>
<reference evidence="11 12" key="1">
    <citation type="journal article" date="2024" name="BMC Genomics">
        <title>Genome assembly of redclaw crayfish (Cherax quadricarinatus) provides insights into its immune adaptation and hypoxia tolerance.</title>
        <authorList>
            <person name="Liu Z."/>
            <person name="Zheng J."/>
            <person name="Li H."/>
            <person name="Fang K."/>
            <person name="Wang S."/>
            <person name="He J."/>
            <person name="Zhou D."/>
            <person name="Weng S."/>
            <person name="Chi M."/>
            <person name="Gu Z."/>
            <person name="He J."/>
            <person name="Li F."/>
            <person name="Wang M."/>
        </authorList>
    </citation>
    <scope>NUCLEOTIDE SEQUENCE [LARGE SCALE GENOMIC DNA]</scope>
    <source>
        <strain evidence="11">ZL_2023a</strain>
    </source>
</reference>
<keyword evidence="6" id="KW-0805">Transcription regulation</keyword>
<feature type="domain" description="C2H2-type" evidence="10">
    <location>
        <begin position="94"/>
        <end position="119"/>
    </location>
</feature>
<accession>A0AAW0X340</accession>
<protein>
    <recommendedName>
        <fullName evidence="10">C2H2-type domain-containing protein</fullName>
    </recommendedName>
</protein>
<evidence type="ECO:0000256" key="7">
    <source>
        <dbReference type="ARBA" id="ARBA00023163"/>
    </source>
</evidence>
<keyword evidence="7" id="KW-0804">Transcription</keyword>
<feature type="domain" description="C2H2-type" evidence="10">
    <location>
        <begin position="37"/>
        <end position="64"/>
    </location>
</feature>
<dbReference type="InterPro" id="IPR013087">
    <property type="entry name" value="Znf_C2H2_type"/>
</dbReference>
<keyword evidence="5" id="KW-0862">Zinc</keyword>
<dbReference type="SMART" id="SM00355">
    <property type="entry name" value="ZnF_C2H2"/>
    <property type="match status" value="4"/>
</dbReference>
<evidence type="ECO:0000256" key="1">
    <source>
        <dbReference type="ARBA" id="ARBA00004123"/>
    </source>
</evidence>
<dbReference type="Proteomes" id="UP001445076">
    <property type="component" value="Unassembled WGS sequence"/>
</dbReference>
<evidence type="ECO:0000313" key="12">
    <source>
        <dbReference type="Proteomes" id="UP001445076"/>
    </source>
</evidence>
<keyword evidence="12" id="KW-1185">Reference proteome</keyword>
<evidence type="ECO:0000256" key="6">
    <source>
        <dbReference type="ARBA" id="ARBA00023015"/>
    </source>
</evidence>
<gene>
    <name evidence="11" type="ORF">OTU49_006126</name>
</gene>
<dbReference type="InterPro" id="IPR036236">
    <property type="entry name" value="Znf_C2H2_sf"/>
</dbReference>
<keyword evidence="3" id="KW-0677">Repeat</keyword>
<dbReference type="InterPro" id="IPR050636">
    <property type="entry name" value="C2H2-ZF_domain-containing"/>
</dbReference>
<dbReference type="SUPFAM" id="SSF57667">
    <property type="entry name" value="beta-beta-alpha zinc fingers"/>
    <property type="match status" value="1"/>
</dbReference>
<evidence type="ECO:0000259" key="10">
    <source>
        <dbReference type="PROSITE" id="PS50157"/>
    </source>
</evidence>
<dbReference type="GO" id="GO:0008270">
    <property type="term" value="F:zinc ion binding"/>
    <property type="evidence" value="ECO:0007669"/>
    <property type="project" value="UniProtKB-KW"/>
</dbReference>
<dbReference type="PROSITE" id="PS00028">
    <property type="entry name" value="ZINC_FINGER_C2H2_1"/>
    <property type="match status" value="4"/>
</dbReference>